<evidence type="ECO:0000313" key="4">
    <source>
        <dbReference type="Proteomes" id="UP000584642"/>
    </source>
</evidence>
<dbReference type="PROSITE" id="PS50987">
    <property type="entry name" value="HTH_ARSR_2"/>
    <property type="match status" value="1"/>
</dbReference>
<sequence>MDKKAAIAALAALAQDTRLDVFRLLIRAGGNGMPAGDIARTVGVPPNTLSSHLALLSQAGLVTPRRSGRSIIYQAQFDGMRDLLVFLTEDCCQGHPEVCGPSLSVLADAACPPGRRAEHPDCSSPAIRNDSMPIHQKPTRPYNVLFLCTGNSARSIMAECALTRWGQGRFVAYSAGSMPRGTVHPMTLELLGRLNFKTDNLRSKNWNEFAAPGAPELDFVFTVCDQAAGEPCPVWPGQPMTAHWGIEDPVAFEGPEEKKLQAFKRAYLELDNRIKIFANLRLEGLDRLSLKNRLAEIGKVRLSDSELAAG</sequence>
<evidence type="ECO:0000313" key="3">
    <source>
        <dbReference type="EMBL" id="NYZ22187.1"/>
    </source>
</evidence>
<dbReference type="InterPro" id="IPR023485">
    <property type="entry name" value="Ptyr_pPase"/>
</dbReference>
<dbReference type="SMART" id="SM00418">
    <property type="entry name" value="HTH_ARSR"/>
    <property type="match status" value="1"/>
</dbReference>
<keyword evidence="4" id="KW-1185">Reference proteome</keyword>
<dbReference type="SMART" id="SM00226">
    <property type="entry name" value="LMWPc"/>
    <property type="match status" value="1"/>
</dbReference>
<dbReference type="InterPro" id="IPR036196">
    <property type="entry name" value="Ptyr_pPase_sf"/>
</dbReference>
<feature type="domain" description="HTH arsR-type" evidence="2">
    <location>
        <begin position="1"/>
        <end position="95"/>
    </location>
</feature>
<comment type="caution">
    <text evidence="3">The sequence shown here is derived from an EMBL/GenBank/DDBJ whole genome shotgun (WGS) entry which is preliminary data.</text>
</comment>
<dbReference type="InterPro" id="IPR001845">
    <property type="entry name" value="HTH_ArsR_DNA-bd_dom"/>
</dbReference>
<dbReference type="SUPFAM" id="SSF52788">
    <property type="entry name" value="Phosphotyrosine protein phosphatases I"/>
    <property type="match status" value="1"/>
</dbReference>
<dbReference type="Gene3D" id="3.40.50.2300">
    <property type="match status" value="1"/>
</dbReference>
<dbReference type="CDD" id="cd00090">
    <property type="entry name" value="HTH_ARSR"/>
    <property type="match status" value="1"/>
</dbReference>
<dbReference type="RefSeq" id="WP_180283965.1">
    <property type="nucleotide sequence ID" value="NZ_JABFDB010000016.1"/>
</dbReference>
<accession>A0ABX2TCW8</accession>
<gene>
    <name evidence="3" type="ORF">HND93_20935</name>
</gene>
<dbReference type="NCBIfam" id="NF033788">
    <property type="entry name" value="HTH_metalloreg"/>
    <property type="match status" value="1"/>
</dbReference>
<dbReference type="CDD" id="cd16345">
    <property type="entry name" value="LMWP_ArsC"/>
    <property type="match status" value="1"/>
</dbReference>
<dbReference type="InterPro" id="IPR011991">
    <property type="entry name" value="ArsR-like_HTH"/>
</dbReference>
<proteinExistence type="predicted"/>
<dbReference type="PANTHER" id="PTHR43428">
    <property type="entry name" value="ARSENATE REDUCTASE"/>
    <property type="match status" value="1"/>
</dbReference>
<name>A0ABX2TCW8_9PROT</name>
<dbReference type="Pfam" id="PF01451">
    <property type="entry name" value="LMWPc"/>
    <property type="match status" value="1"/>
</dbReference>
<organism evidence="3 4">
    <name type="scientific">Azospirillum oleiclasticum</name>
    <dbReference type="NCBI Taxonomy" id="2735135"/>
    <lineage>
        <taxon>Bacteria</taxon>
        <taxon>Pseudomonadati</taxon>
        <taxon>Pseudomonadota</taxon>
        <taxon>Alphaproteobacteria</taxon>
        <taxon>Rhodospirillales</taxon>
        <taxon>Azospirillaceae</taxon>
        <taxon>Azospirillum</taxon>
    </lineage>
</organism>
<dbReference type="PANTHER" id="PTHR43428:SF1">
    <property type="entry name" value="ARSENATE REDUCTASE"/>
    <property type="match status" value="1"/>
</dbReference>
<dbReference type="Gene3D" id="1.10.10.10">
    <property type="entry name" value="Winged helix-like DNA-binding domain superfamily/Winged helix DNA-binding domain"/>
    <property type="match status" value="1"/>
</dbReference>
<keyword evidence="1" id="KW-0059">Arsenical resistance</keyword>
<dbReference type="EMBL" id="JABFDB010000016">
    <property type="protein sequence ID" value="NYZ22187.1"/>
    <property type="molecule type" value="Genomic_DNA"/>
</dbReference>
<evidence type="ECO:0000256" key="1">
    <source>
        <dbReference type="ARBA" id="ARBA00022849"/>
    </source>
</evidence>
<dbReference type="InterPro" id="IPR036390">
    <property type="entry name" value="WH_DNA-bd_sf"/>
</dbReference>
<dbReference type="InterPro" id="IPR036388">
    <property type="entry name" value="WH-like_DNA-bd_sf"/>
</dbReference>
<dbReference type="SUPFAM" id="SSF46785">
    <property type="entry name" value="Winged helix' DNA-binding domain"/>
    <property type="match status" value="1"/>
</dbReference>
<protein>
    <submittedName>
        <fullName evidence="3">Metalloregulator ArsR/SmtB family transcription factor</fullName>
    </submittedName>
</protein>
<reference evidence="3 4" key="1">
    <citation type="submission" date="2020-05" db="EMBL/GenBank/DDBJ databases">
        <title>Azospirillum oleiclasticum sp. nov, a nitrogen-fixing and heavy crude oil-emulsifying bacterium isolated from the crude oil of Yumen Oilfield.</title>
        <authorList>
            <person name="Wu D."/>
            <person name="Cai M."/>
            <person name="Zhang X."/>
        </authorList>
    </citation>
    <scope>NUCLEOTIDE SEQUENCE [LARGE SCALE GENOMIC DNA]</scope>
    <source>
        <strain evidence="3 4">ROY-1-1-2</strain>
    </source>
</reference>
<evidence type="ECO:0000259" key="2">
    <source>
        <dbReference type="PROSITE" id="PS50987"/>
    </source>
</evidence>
<dbReference type="PRINTS" id="PR00778">
    <property type="entry name" value="HTHARSR"/>
</dbReference>
<dbReference type="Proteomes" id="UP000584642">
    <property type="component" value="Unassembled WGS sequence"/>
</dbReference>
<dbReference type="Pfam" id="PF12840">
    <property type="entry name" value="HTH_20"/>
    <property type="match status" value="1"/>
</dbReference>